<keyword evidence="1" id="KW-1133">Transmembrane helix</keyword>
<feature type="transmembrane region" description="Helical" evidence="1">
    <location>
        <begin position="34"/>
        <end position="54"/>
    </location>
</feature>
<evidence type="ECO:0000313" key="3">
    <source>
        <dbReference type="Proteomes" id="UP000180235"/>
    </source>
</evidence>
<keyword evidence="1" id="KW-0472">Membrane</keyword>
<dbReference type="Pfam" id="PF10693">
    <property type="entry name" value="DUF2499"/>
    <property type="match status" value="1"/>
</dbReference>
<organism evidence="2 3">
    <name type="scientific">Gloeomargarita lithophora Alchichica-D10</name>
    <dbReference type="NCBI Taxonomy" id="1188229"/>
    <lineage>
        <taxon>Bacteria</taxon>
        <taxon>Bacillati</taxon>
        <taxon>Cyanobacteriota</taxon>
        <taxon>Cyanophyceae</taxon>
        <taxon>Gloeomargaritales</taxon>
        <taxon>Gloeomargaritaceae</taxon>
        <taxon>Gloeomargarita</taxon>
    </lineage>
</organism>
<proteinExistence type="predicted"/>
<feature type="transmembrane region" description="Helical" evidence="1">
    <location>
        <begin position="60"/>
        <end position="86"/>
    </location>
</feature>
<dbReference type="OrthoDB" id="425248at2"/>
<evidence type="ECO:0000256" key="1">
    <source>
        <dbReference type="SAM" id="Phobius"/>
    </source>
</evidence>
<keyword evidence="1" id="KW-0812">Transmembrane</keyword>
<keyword evidence="3" id="KW-1185">Reference proteome</keyword>
<feature type="transmembrane region" description="Helical" evidence="1">
    <location>
        <begin position="6"/>
        <end position="27"/>
    </location>
</feature>
<name>A0A1J0A961_9CYAN</name>
<dbReference type="STRING" id="1188229.GlitD10_0160"/>
<evidence type="ECO:0000313" key="2">
    <source>
        <dbReference type="EMBL" id="APB32461.1"/>
    </source>
</evidence>
<protein>
    <recommendedName>
        <fullName evidence="4">DUF2499 domain-containing protein</fullName>
    </recommendedName>
</protein>
<dbReference type="PANTHER" id="PTHR33833">
    <property type="entry name" value="NUCLEOLAR-LIKE PROTEIN-RELATED"/>
    <property type="match status" value="1"/>
</dbReference>
<dbReference type="RefSeq" id="WP_071453194.1">
    <property type="nucleotide sequence ID" value="NZ_CP017675.1"/>
</dbReference>
<gene>
    <name evidence="2" type="ORF">GlitD10_0160</name>
</gene>
<reference evidence="2 3" key="1">
    <citation type="submission" date="2016-10" db="EMBL/GenBank/DDBJ databases">
        <title>Description of Gloeomargarita lithophora gen. nov., sp. nov., a thylakoid-bearing basal-branching cyanobacterium with intracellular carbonates, and proposal for Gloeomargaritales ord. nov.</title>
        <authorList>
            <person name="Moreira D."/>
            <person name="Tavera R."/>
            <person name="Benzerara K."/>
            <person name="Skouri-Panet F."/>
            <person name="Couradeau E."/>
            <person name="Gerard E."/>
            <person name="Loussert C."/>
            <person name="Novelo E."/>
            <person name="Zivanovic Y."/>
            <person name="Lopez-Garcia P."/>
        </authorList>
    </citation>
    <scope>NUCLEOTIDE SEQUENCE [LARGE SCALE GENOMIC DNA]</scope>
    <source>
        <strain evidence="2 3">D10</strain>
    </source>
</reference>
<dbReference type="KEGG" id="glt:GlitD10_0160"/>
<dbReference type="AlphaFoldDB" id="A0A1J0A961"/>
<dbReference type="PANTHER" id="PTHR33833:SF3">
    <property type="entry name" value="YCF49-LIKE PROTEIN"/>
    <property type="match status" value="1"/>
</dbReference>
<sequence length="91" mass="10223">MHALSLPTWMIHIASVVEWGLAMALFWQYGWRTVTWAMIPALGSALCAITWHFFDNDPALAWLVTWQAGLTLAGNLALWWAAWGLARTAKP</sequence>
<dbReference type="InterPro" id="IPR019634">
    <property type="entry name" value="Uncharacterised_Ycf49"/>
</dbReference>
<dbReference type="Proteomes" id="UP000180235">
    <property type="component" value="Chromosome"/>
</dbReference>
<dbReference type="EMBL" id="CP017675">
    <property type="protein sequence ID" value="APB32461.1"/>
    <property type="molecule type" value="Genomic_DNA"/>
</dbReference>
<accession>A0A1J0A961</accession>
<evidence type="ECO:0008006" key="4">
    <source>
        <dbReference type="Google" id="ProtNLM"/>
    </source>
</evidence>